<dbReference type="AlphaFoldDB" id="B8LBW2"/>
<dbReference type="Proteomes" id="UP000001449">
    <property type="component" value="Chromosome 11"/>
</dbReference>
<dbReference type="PaxDb" id="35128-Thaps24327"/>
<dbReference type="HOGENOM" id="CLU_339975_0_0_1"/>
<dbReference type="KEGG" id="tps:THAPSDRAFT_24327"/>
<dbReference type="SUPFAM" id="SSF52540">
    <property type="entry name" value="P-loop containing nucleoside triphosphate hydrolases"/>
    <property type="match status" value="1"/>
</dbReference>
<name>B8LBW2_THAPS</name>
<protein>
    <recommendedName>
        <fullName evidence="4">Sulfotransferase domain-containing protein</fullName>
    </recommendedName>
</protein>
<feature type="compositionally biased region" description="Polar residues" evidence="1">
    <location>
        <begin position="36"/>
        <end position="58"/>
    </location>
</feature>
<feature type="region of interest" description="Disordered" evidence="1">
    <location>
        <begin position="1"/>
        <end position="58"/>
    </location>
</feature>
<feature type="region of interest" description="Disordered" evidence="1">
    <location>
        <begin position="514"/>
        <end position="537"/>
    </location>
</feature>
<dbReference type="EMBL" id="DS999415">
    <property type="protein sequence ID" value="EED87116.1"/>
    <property type="molecule type" value="Genomic_DNA"/>
</dbReference>
<evidence type="ECO:0000313" key="3">
    <source>
        <dbReference type="Proteomes" id="UP000001449"/>
    </source>
</evidence>
<evidence type="ECO:0000256" key="1">
    <source>
        <dbReference type="SAM" id="MobiDB-lite"/>
    </source>
</evidence>
<dbReference type="InParanoid" id="B8LBW2"/>
<feature type="region of interest" description="Disordered" evidence="1">
    <location>
        <begin position="282"/>
        <end position="318"/>
    </location>
</feature>
<feature type="compositionally biased region" description="Basic and acidic residues" evidence="1">
    <location>
        <begin position="151"/>
        <end position="160"/>
    </location>
</feature>
<reference evidence="2 3" key="2">
    <citation type="journal article" date="2008" name="Nature">
        <title>The Phaeodactylum genome reveals the evolutionary history of diatom genomes.</title>
        <authorList>
            <person name="Bowler C."/>
            <person name="Allen A.E."/>
            <person name="Badger J.H."/>
            <person name="Grimwood J."/>
            <person name="Jabbari K."/>
            <person name="Kuo A."/>
            <person name="Maheswari U."/>
            <person name="Martens C."/>
            <person name="Maumus F."/>
            <person name="Otillar R.P."/>
            <person name="Rayko E."/>
            <person name="Salamov A."/>
            <person name="Vandepoele K."/>
            <person name="Beszteri B."/>
            <person name="Gruber A."/>
            <person name="Heijde M."/>
            <person name="Katinka M."/>
            <person name="Mock T."/>
            <person name="Valentin K."/>
            <person name="Verret F."/>
            <person name="Berges J.A."/>
            <person name="Brownlee C."/>
            <person name="Cadoret J.P."/>
            <person name="Chiovitti A."/>
            <person name="Choi C.J."/>
            <person name="Coesel S."/>
            <person name="De Martino A."/>
            <person name="Detter J.C."/>
            <person name="Durkin C."/>
            <person name="Falciatore A."/>
            <person name="Fournet J."/>
            <person name="Haruta M."/>
            <person name="Huysman M.J."/>
            <person name="Jenkins B.D."/>
            <person name="Jiroutova K."/>
            <person name="Jorgensen R.E."/>
            <person name="Joubert Y."/>
            <person name="Kaplan A."/>
            <person name="Kroger N."/>
            <person name="Kroth P.G."/>
            <person name="La Roche J."/>
            <person name="Lindquist E."/>
            <person name="Lommer M."/>
            <person name="Martin-Jezequel V."/>
            <person name="Lopez P.J."/>
            <person name="Lucas S."/>
            <person name="Mangogna M."/>
            <person name="McGinnis K."/>
            <person name="Medlin L.K."/>
            <person name="Montsant A."/>
            <person name="Oudot-Le Secq M.P."/>
            <person name="Napoli C."/>
            <person name="Obornik M."/>
            <person name="Parker M.S."/>
            <person name="Petit J.L."/>
            <person name="Porcel B.M."/>
            <person name="Poulsen N."/>
            <person name="Robison M."/>
            <person name="Rychlewski L."/>
            <person name="Rynearson T.A."/>
            <person name="Schmutz J."/>
            <person name="Shapiro H."/>
            <person name="Siaut M."/>
            <person name="Stanley M."/>
            <person name="Sussman M.R."/>
            <person name="Taylor A.R."/>
            <person name="Vardi A."/>
            <person name="von Dassow P."/>
            <person name="Vyverman W."/>
            <person name="Willis A."/>
            <person name="Wyrwicz L.S."/>
            <person name="Rokhsar D.S."/>
            <person name="Weissenbach J."/>
            <person name="Armbrust E.V."/>
            <person name="Green B.R."/>
            <person name="Van de Peer Y."/>
            <person name="Grigoriev I.V."/>
        </authorList>
    </citation>
    <scope>NUCLEOTIDE SEQUENCE [LARGE SCALE GENOMIC DNA]</scope>
    <source>
        <strain evidence="2 3">CCMP1335</strain>
    </source>
</reference>
<dbReference type="RefSeq" id="XP_002296420.1">
    <property type="nucleotide sequence ID" value="XM_002296384.1"/>
</dbReference>
<gene>
    <name evidence="2" type="ORF">THAPSDRAFT_24327</name>
</gene>
<dbReference type="InterPro" id="IPR027417">
    <property type="entry name" value="P-loop_NTPase"/>
</dbReference>
<proteinExistence type="predicted"/>
<dbReference type="GeneID" id="7448307"/>
<dbReference type="PANTHER" id="PTHR32301:SF6">
    <property type="entry name" value="GOLVESIN-RELATED"/>
    <property type="match status" value="1"/>
</dbReference>
<feature type="region of interest" description="Disordered" evidence="1">
    <location>
        <begin position="144"/>
        <end position="167"/>
    </location>
</feature>
<feature type="region of interest" description="Disordered" evidence="1">
    <location>
        <begin position="211"/>
        <end position="262"/>
    </location>
</feature>
<dbReference type="PANTHER" id="PTHR32301">
    <property type="entry name" value="COUNTIN RECEPTOR CNR3-RELATED"/>
    <property type="match status" value="1"/>
</dbReference>
<reference evidence="2 3" key="1">
    <citation type="journal article" date="2004" name="Science">
        <title>The genome of the diatom Thalassiosira pseudonana: ecology, evolution, and metabolism.</title>
        <authorList>
            <person name="Armbrust E.V."/>
            <person name="Berges J.A."/>
            <person name="Bowler C."/>
            <person name="Green B.R."/>
            <person name="Martinez D."/>
            <person name="Putnam N.H."/>
            <person name="Zhou S."/>
            <person name="Allen A.E."/>
            <person name="Apt K.E."/>
            <person name="Bechner M."/>
            <person name="Brzezinski M.A."/>
            <person name="Chaal B.K."/>
            <person name="Chiovitti A."/>
            <person name="Davis A.K."/>
            <person name="Demarest M.S."/>
            <person name="Detter J.C."/>
            <person name="Glavina T."/>
            <person name="Goodstein D."/>
            <person name="Hadi M.Z."/>
            <person name="Hellsten U."/>
            <person name="Hildebrand M."/>
            <person name="Jenkins B.D."/>
            <person name="Jurka J."/>
            <person name="Kapitonov V.V."/>
            <person name="Kroger N."/>
            <person name="Lau W.W."/>
            <person name="Lane T.W."/>
            <person name="Larimer F.W."/>
            <person name="Lippmeier J.C."/>
            <person name="Lucas S."/>
            <person name="Medina M."/>
            <person name="Montsant A."/>
            <person name="Obornik M."/>
            <person name="Parker M.S."/>
            <person name="Palenik B."/>
            <person name="Pazour G.J."/>
            <person name="Richardson P.M."/>
            <person name="Rynearson T.A."/>
            <person name="Saito M.A."/>
            <person name="Schwartz D.C."/>
            <person name="Thamatrakoln K."/>
            <person name="Valentin K."/>
            <person name="Vardi A."/>
            <person name="Wilkerson F.P."/>
            <person name="Rokhsar D.S."/>
        </authorList>
    </citation>
    <scope>NUCLEOTIDE SEQUENCE [LARGE SCALE GENOMIC DNA]</scope>
    <source>
        <strain evidence="2 3">CCMP1335</strain>
    </source>
</reference>
<sequence>MIRLNPASSKTQQQRRRNQNNGVGNSANDADISGLLGNSTGCENGASPNDGTLNNNNNPAMSKSNALFEELLGEDASAIFGGFLANNDNNTVGESTAMSSVFLGLDQPQQQSQQQGGTNELMQIPDETQRTNNGVNAQQTIRKNSNNSNQEQHHQQHNQEDENDDQDTYMTKPREITFDPHSDDISGLFGGYGGASTANTDGVESFMGTFASQRKNRRQQQRGGGNGMRLSVSGMGVFGARGGGGNRRGISRDEESKRTGASYGVNSILEEIGLRSIKENKSVNSDDYSDHEKGHNSSNRNSLHGGRKRGKDTEGAECTPKSLWKRCNTTLLALMVVMMYVVLQIPTVQKRDKMAMQDLNWRFQNRYEQSMNRGTNYGEMDLRRRRGGRRHVEAEHQNGGDDEWNNLQERQWEYEQLIMDDGTEAGNLRGNNKYNMNNNGRRDIYVKKSSEQSDGGKQLQMPPWNFNPDNIIKSKTMDMGMQVQEQQNVVQSGKRMGNEMPLDEPQKTMSSDNNIGNAMPRPGTDPQPQQVQQGKSMSEAVDNLNVIDPKPPNANDALPSRFNNFADLNKPYVVGRDTPFFWHIPRSGGVVVKTLLSHCLRMTLAAEVGELEGHDKDEELKVVTLFDHNYTNVNIATPEGIERAQSLGLVPSHIADALVSAHVDLIPTLYNSNDLARGFVMFRHPIDRAASMYYFLKEMGNERLKDMTLDDYAKSDMIENNWIVRILSDSMSGPINGVNLEIAQEVLKRKFIVGLNENKRGSFARFDHYFKWKENPNYEKEFGCRKQLMDEKYVPKHPIRKDSDTWKLLLEQNRYDVLLYDYAKELFKQQSYIFGL</sequence>
<evidence type="ECO:0000313" key="2">
    <source>
        <dbReference type="EMBL" id="EED87116.1"/>
    </source>
</evidence>
<organism evidence="2 3">
    <name type="scientific">Thalassiosira pseudonana</name>
    <name type="common">Marine diatom</name>
    <name type="synonym">Cyclotella nana</name>
    <dbReference type="NCBI Taxonomy" id="35128"/>
    <lineage>
        <taxon>Eukaryota</taxon>
        <taxon>Sar</taxon>
        <taxon>Stramenopiles</taxon>
        <taxon>Ochrophyta</taxon>
        <taxon>Bacillariophyta</taxon>
        <taxon>Coscinodiscophyceae</taxon>
        <taxon>Thalassiosirophycidae</taxon>
        <taxon>Thalassiosirales</taxon>
        <taxon>Thalassiosiraceae</taxon>
        <taxon>Thalassiosira</taxon>
    </lineage>
</organism>
<dbReference type="GO" id="GO:0005794">
    <property type="term" value="C:Golgi apparatus"/>
    <property type="evidence" value="ECO:0000318"/>
    <property type="project" value="GO_Central"/>
</dbReference>
<keyword evidence="3" id="KW-1185">Reference proteome</keyword>
<dbReference type="OMA" id="DHNYTNV"/>
<dbReference type="InterPro" id="IPR053259">
    <property type="entry name" value="Golvesin-related_Golgi"/>
</dbReference>
<feature type="compositionally biased region" description="Polar residues" evidence="1">
    <location>
        <begin position="1"/>
        <end position="11"/>
    </location>
</feature>
<dbReference type="Gene3D" id="3.40.50.300">
    <property type="entry name" value="P-loop containing nucleotide triphosphate hydrolases"/>
    <property type="match status" value="1"/>
</dbReference>
<dbReference type="eggNOG" id="ENOG502R22Y">
    <property type="taxonomic scope" value="Eukaryota"/>
</dbReference>
<accession>B8LBW2</accession>
<feature type="compositionally biased region" description="Polar residues" evidence="1">
    <location>
        <begin position="526"/>
        <end position="536"/>
    </location>
</feature>
<feature type="compositionally biased region" description="Gly residues" evidence="1">
    <location>
        <begin position="236"/>
        <end position="247"/>
    </location>
</feature>
<evidence type="ECO:0008006" key="4">
    <source>
        <dbReference type="Google" id="ProtNLM"/>
    </source>
</evidence>